<evidence type="ECO:0000256" key="4">
    <source>
        <dbReference type="ARBA" id="ARBA00022576"/>
    </source>
</evidence>
<keyword evidence="6 10" id="KW-0663">Pyridoxal phosphate</keyword>
<evidence type="ECO:0000256" key="10">
    <source>
        <dbReference type="RuleBase" id="RU003560"/>
    </source>
</evidence>
<evidence type="ECO:0000256" key="1">
    <source>
        <dbReference type="ARBA" id="ARBA00001933"/>
    </source>
</evidence>
<sequence length="444" mass="48192">METPVRAPAAHEVRQVLARHVLTDGYDLVLDLSASSGCWLVDAVTGTRYLDLFSFFASSPLGINPSCIVDDEAFVAELAAAAVNKPSNPDVYTVPYARFVTTFARVLGDPLLPHLFFVDGGALAVENALKAAFDWKAQKLGLDDAAVNRLQVLHLERSFHGRSGYTLSLTNTEPAKTTRYPKFDWPRIPAPALRHPESVYAEENRRAERQALEAAEAAFRAADGMIACFLAEPIQGEGGDNHFSAGFLQAMQELCRRHDALFVLDEVQSGCGITGTAWAYQQLGLRPDLVAFGKKTQVCGVMGGGRIDEVPGNVFAVSSRISSTWGGNLADMVRATRVLETIERTRLLDTVVQRGKYLRDGLEALAERHPAVLTNARGRGLMCAVDLPGTGHRDEVLRRMYAGHQVIALPCGPRGLRFRPPLTITESEIDRGLEALAASAAPAS</sequence>
<evidence type="ECO:0000256" key="8">
    <source>
        <dbReference type="ARBA" id="ARBA00030921"/>
    </source>
</evidence>
<dbReference type="Gene3D" id="3.90.1150.10">
    <property type="entry name" value="Aspartate Aminotransferase, domain 1"/>
    <property type="match status" value="1"/>
</dbReference>
<dbReference type="InterPro" id="IPR017657">
    <property type="entry name" value="L-lysine_6-transaminase"/>
</dbReference>
<dbReference type="NCBIfam" id="TIGR03251">
    <property type="entry name" value="LAT_fam"/>
    <property type="match status" value="1"/>
</dbReference>
<organism evidence="11 12">
    <name type="scientific">Amycolatopsis albispora</name>
    <dbReference type="NCBI Taxonomy" id="1804986"/>
    <lineage>
        <taxon>Bacteria</taxon>
        <taxon>Bacillati</taxon>
        <taxon>Actinomycetota</taxon>
        <taxon>Actinomycetes</taxon>
        <taxon>Pseudonocardiales</taxon>
        <taxon>Pseudonocardiaceae</taxon>
        <taxon>Amycolatopsis</taxon>
    </lineage>
</organism>
<dbReference type="PANTHER" id="PTHR43206">
    <property type="entry name" value="AMINOTRANSFERASE"/>
    <property type="match status" value="1"/>
</dbReference>
<dbReference type="AlphaFoldDB" id="A0A344LJM0"/>
<name>A0A344LJM0_9PSEU</name>
<dbReference type="RefSeq" id="WP_205215230.1">
    <property type="nucleotide sequence ID" value="NZ_CP015163.1"/>
</dbReference>
<keyword evidence="5" id="KW-0808">Transferase</keyword>
<dbReference type="KEGG" id="aab:A4R43_03215"/>
<dbReference type="InterPro" id="IPR005814">
    <property type="entry name" value="Aminotrans_3"/>
</dbReference>
<keyword evidence="7" id="KW-0045">Antibiotic biosynthesis</keyword>
<dbReference type="PIRSF" id="PIRSF000521">
    <property type="entry name" value="Transaminase_4ab_Lys_Orn"/>
    <property type="match status" value="1"/>
</dbReference>
<dbReference type="InterPro" id="IPR015421">
    <property type="entry name" value="PyrdxlP-dep_Trfase_major"/>
</dbReference>
<proteinExistence type="inferred from homology"/>
<comment type="cofactor">
    <cofactor evidence="1">
        <name>pyridoxal 5'-phosphate</name>
        <dbReference type="ChEBI" id="CHEBI:597326"/>
    </cofactor>
</comment>
<dbReference type="GO" id="GO:0017000">
    <property type="term" value="P:antibiotic biosynthetic process"/>
    <property type="evidence" value="ECO:0007669"/>
    <property type="project" value="UniProtKB-KW"/>
</dbReference>
<dbReference type="PANTHER" id="PTHR43206:SF2">
    <property type="entry name" value="4-AMINOBUTYRATE AMINOTRANSFERASE GABT"/>
    <property type="match status" value="1"/>
</dbReference>
<reference evidence="11 12" key="1">
    <citation type="submission" date="2016-04" db="EMBL/GenBank/DDBJ databases">
        <title>Complete genome sequence and analysis of deep-sea sediment isolate, Amycolatopsis sp. WP1.</title>
        <authorList>
            <person name="Wang H."/>
            <person name="Chen S."/>
            <person name="Wu Q."/>
        </authorList>
    </citation>
    <scope>NUCLEOTIDE SEQUENCE [LARGE SCALE GENOMIC DNA]</scope>
    <source>
        <strain evidence="11 12">WP1</strain>
    </source>
</reference>
<evidence type="ECO:0000256" key="9">
    <source>
        <dbReference type="ARBA" id="ARBA00050040"/>
    </source>
</evidence>
<evidence type="ECO:0000256" key="6">
    <source>
        <dbReference type="ARBA" id="ARBA00022898"/>
    </source>
</evidence>
<dbReference type="SUPFAM" id="SSF53383">
    <property type="entry name" value="PLP-dependent transferases"/>
    <property type="match status" value="1"/>
</dbReference>
<dbReference type="InterPro" id="IPR015422">
    <property type="entry name" value="PyrdxlP-dep_Trfase_small"/>
</dbReference>
<dbReference type="EC" id="2.6.1.36" evidence="3"/>
<evidence type="ECO:0000313" key="12">
    <source>
        <dbReference type="Proteomes" id="UP000250434"/>
    </source>
</evidence>
<comment type="similarity">
    <text evidence="2 10">Belongs to the class-III pyridoxal-phosphate-dependent aminotransferase family.</text>
</comment>
<dbReference type="Proteomes" id="UP000250434">
    <property type="component" value="Chromosome"/>
</dbReference>
<dbReference type="GO" id="GO:0009450">
    <property type="term" value="P:gamma-aminobutyric acid catabolic process"/>
    <property type="evidence" value="ECO:0007669"/>
    <property type="project" value="TreeGrafter"/>
</dbReference>
<evidence type="ECO:0000313" key="11">
    <source>
        <dbReference type="EMBL" id="AXB48244.1"/>
    </source>
</evidence>
<gene>
    <name evidence="11" type="ORF">A4R43_03215</name>
</gene>
<dbReference type="GO" id="GO:0045484">
    <property type="term" value="F:L-lysine 6-transaminase activity"/>
    <property type="evidence" value="ECO:0007669"/>
    <property type="project" value="UniProtKB-EC"/>
</dbReference>
<dbReference type="GO" id="GO:0030170">
    <property type="term" value="F:pyridoxal phosphate binding"/>
    <property type="evidence" value="ECO:0007669"/>
    <property type="project" value="InterPro"/>
</dbReference>
<evidence type="ECO:0000256" key="7">
    <source>
        <dbReference type="ARBA" id="ARBA00023194"/>
    </source>
</evidence>
<keyword evidence="12" id="KW-1185">Reference proteome</keyword>
<evidence type="ECO:0000256" key="2">
    <source>
        <dbReference type="ARBA" id="ARBA00008954"/>
    </source>
</evidence>
<evidence type="ECO:0000256" key="5">
    <source>
        <dbReference type="ARBA" id="ARBA00022679"/>
    </source>
</evidence>
<evidence type="ECO:0000256" key="3">
    <source>
        <dbReference type="ARBA" id="ARBA00013071"/>
    </source>
</evidence>
<dbReference type="Pfam" id="PF00202">
    <property type="entry name" value="Aminotran_3"/>
    <property type="match status" value="1"/>
</dbReference>
<dbReference type="Gene3D" id="3.40.640.10">
    <property type="entry name" value="Type I PLP-dependent aspartate aminotransferase-like (Major domain)"/>
    <property type="match status" value="1"/>
</dbReference>
<protein>
    <recommendedName>
        <fullName evidence="9">L-lysine-epsilon aminotransferase</fullName>
        <ecNumber evidence="3">2.6.1.36</ecNumber>
    </recommendedName>
    <alternativeName>
        <fullName evidence="8">Lysine 6-aminotransferase</fullName>
    </alternativeName>
</protein>
<dbReference type="CDD" id="cd00610">
    <property type="entry name" value="OAT_like"/>
    <property type="match status" value="1"/>
</dbReference>
<dbReference type="EMBL" id="CP015163">
    <property type="protein sequence ID" value="AXB48244.1"/>
    <property type="molecule type" value="Genomic_DNA"/>
</dbReference>
<keyword evidence="4" id="KW-0032">Aminotransferase</keyword>
<accession>A0A344LJM0</accession>
<dbReference type="InterPro" id="IPR015424">
    <property type="entry name" value="PyrdxlP-dep_Trfase"/>
</dbReference>